<dbReference type="RefSeq" id="WP_123879623.1">
    <property type="nucleotide sequence ID" value="NZ_RPFZ01000001.1"/>
</dbReference>
<comment type="subcellular location">
    <subcellularLocation>
        <location evidence="1">Cell membrane</location>
        <topology evidence="1">Single-pass membrane protein</topology>
    </subcellularLocation>
    <subcellularLocation>
        <location evidence="7">Cell membrane</location>
        <topology evidence="7">Single-pass type II membrane protein</topology>
    </subcellularLocation>
</comment>
<protein>
    <submittedName>
        <fullName evidence="9">Biopolymer transporter ExbD</fullName>
    </submittedName>
</protein>
<reference evidence="9 10" key="1">
    <citation type="submission" date="2018-11" db="EMBL/GenBank/DDBJ databases">
        <title>Erythrobacter spongiae sp. nov., isolated from a marine sponge.</title>
        <authorList>
            <person name="Zhuang L."/>
            <person name="Luo L."/>
        </authorList>
    </citation>
    <scope>NUCLEOTIDE SEQUENCE [LARGE SCALE GENOMIC DNA]</scope>
    <source>
        <strain evidence="9 10">HN-E23</strain>
    </source>
</reference>
<dbReference type="OrthoDB" id="9798629at2"/>
<evidence type="ECO:0000256" key="1">
    <source>
        <dbReference type="ARBA" id="ARBA00004162"/>
    </source>
</evidence>
<evidence type="ECO:0000256" key="7">
    <source>
        <dbReference type="RuleBase" id="RU003879"/>
    </source>
</evidence>
<proteinExistence type="inferred from homology"/>
<comment type="caution">
    <text evidence="9">The sequence shown here is derived from an EMBL/GenBank/DDBJ whole genome shotgun (WGS) entry which is preliminary data.</text>
</comment>
<feature type="transmembrane region" description="Helical" evidence="8">
    <location>
        <begin position="21"/>
        <end position="41"/>
    </location>
</feature>
<evidence type="ECO:0000256" key="4">
    <source>
        <dbReference type="ARBA" id="ARBA00022692"/>
    </source>
</evidence>
<accession>A0A3N5CQG9</accession>
<evidence type="ECO:0000256" key="5">
    <source>
        <dbReference type="ARBA" id="ARBA00022989"/>
    </source>
</evidence>
<dbReference type="AlphaFoldDB" id="A0A3N5CQG9"/>
<evidence type="ECO:0000256" key="6">
    <source>
        <dbReference type="ARBA" id="ARBA00023136"/>
    </source>
</evidence>
<dbReference type="InterPro" id="IPR003400">
    <property type="entry name" value="ExbD"/>
</dbReference>
<dbReference type="GO" id="GO:0022857">
    <property type="term" value="F:transmembrane transporter activity"/>
    <property type="evidence" value="ECO:0007669"/>
    <property type="project" value="InterPro"/>
</dbReference>
<keyword evidence="4 7" id="KW-0812">Transmembrane</keyword>
<evidence type="ECO:0000256" key="3">
    <source>
        <dbReference type="ARBA" id="ARBA00022475"/>
    </source>
</evidence>
<keyword evidence="6 8" id="KW-0472">Membrane</keyword>
<name>A0A3N5CQG9_9SPHN</name>
<evidence type="ECO:0000313" key="9">
    <source>
        <dbReference type="EMBL" id="RPF71303.1"/>
    </source>
</evidence>
<dbReference type="GO" id="GO:0015031">
    <property type="term" value="P:protein transport"/>
    <property type="evidence" value="ECO:0007669"/>
    <property type="project" value="UniProtKB-KW"/>
</dbReference>
<keyword evidence="7" id="KW-0653">Protein transport</keyword>
<dbReference type="GO" id="GO:0005886">
    <property type="term" value="C:plasma membrane"/>
    <property type="evidence" value="ECO:0007669"/>
    <property type="project" value="UniProtKB-SubCell"/>
</dbReference>
<evidence type="ECO:0000313" key="10">
    <source>
        <dbReference type="Proteomes" id="UP000275232"/>
    </source>
</evidence>
<dbReference type="EMBL" id="RPFZ01000001">
    <property type="protein sequence ID" value="RPF71303.1"/>
    <property type="molecule type" value="Genomic_DNA"/>
</dbReference>
<evidence type="ECO:0000256" key="8">
    <source>
        <dbReference type="SAM" id="Phobius"/>
    </source>
</evidence>
<dbReference type="Pfam" id="PF02472">
    <property type="entry name" value="ExbD"/>
    <property type="match status" value="1"/>
</dbReference>
<comment type="similarity">
    <text evidence="2 7">Belongs to the ExbD/TolR family.</text>
</comment>
<keyword evidence="5 8" id="KW-1133">Transmembrane helix</keyword>
<keyword evidence="10" id="KW-1185">Reference proteome</keyword>
<keyword evidence="7" id="KW-0813">Transport</keyword>
<sequence length="179" mass="19352">MAIQMGGDGGETPMSDINTTPLVDVMLVLLIIFLIAVPVAIQTVEQLEIPIFESTESDDKVENLLITVMTTDAQGRTPSTLRTDYTGPTRDGECRVFLNNTTLVDSTELYDQAFARLDAIVQRAGGAEAIMADPEQIPQVHIRGDVNVPWRCVAGTIFNVQAAGYPTIGFISNPVDPNS</sequence>
<dbReference type="Proteomes" id="UP000275232">
    <property type="component" value="Unassembled WGS sequence"/>
</dbReference>
<gene>
    <name evidence="9" type="ORF">EG799_06535</name>
</gene>
<keyword evidence="3" id="KW-1003">Cell membrane</keyword>
<evidence type="ECO:0000256" key="2">
    <source>
        <dbReference type="ARBA" id="ARBA00005811"/>
    </source>
</evidence>
<organism evidence="9 10">
    <name type="scientific">Aurantiacibacter spongiae</name>
    <dbReference type="NCBI Taxonomy" id="2488860"/>
    <lineage>
        <taxon>Bacteria</taxon>
        <taxon>Pseudomonadati</taxon>
        <taxon>Pseudomonadota</taxon>
        <taxon>Alphaproteobacteria</taxon>
        <taxon>Sphingomonadales</taxon>
        <taxon>Erythrobacteraceae</taxon>
        <taxon>Aurantiacibacter</taxon>
    </lineage>
</organism>